<evidence type="ECO:0000256" key="1">
    <source>
        <dbReference type="SAM" id="MobiDB-lite"/>
    </source>
</evidence>
<name>A0A2T8IDM5_9POAL</name>
<organism evidence="2">
    <name type="scientific">Panicum hallii</name>
    <dbReference type="NCBI Taxonomy" id="206008"/>
    <lineage>
        <taxon>Eukaryota</taxon>
        <taxon>Viridiplantae</taxon>
        <taxon>Streptophyta</taxon>
        <taxon>Embryophyta</taxon>
        <taxon>Tracheophyta</taxon>
        <taxon>Spermatophyta</taxon>
        <taxon>Magnoliopsida</taxon>
        <taxon>Liliopsida</taxon>
        <taxon>Poales</taxon>
        <taxon>Poaceae</taxon>
        <taxon>PACMAD clade</taxon>
        <taxon>Panicoideae</taxon>
        <taxon>Panicodae</taxon>
        <taxon>Paniceae</taxon>
        <taxon>Panicinae</taxon>
        <taxon>Panicum</taxon>
        <taxon>Panicum sect. Panicum</taxon>
    </lineage>
</organism>
<protein>
    <submittedName>
        <fullName evidence="2">Uncharacterized protein</fullName>
    </submittedName>
</protein>
<reference evidence="2" key="1">
    <citation type="submission" date="2018-04" db="EMBL/GenBank/DDBJ databases">
        <title>WGS assembly of Panicum hallii.</title>
        <authorList>
            <person name="Lovell J."/>
            <person name="Jenkins J."/>
            <person name="Lowry D."/>
            <person name="Mamidi S."/>
            <person name="Sreedasyam A."/>
            <person name="Weng X."/>
            <person name="Barry K."/>
            <person name="Bonette J."/>
            <person name="Campitelli B."/>
            <person name="Daum C."/>
            <person name="Gordon S."/>
            <person name="Gould B."/>
            <person name="Lipzen A."/>
            <person name="Macqueen A."/>
            <person name="Palacio-Mejia J."/>
            <person name="Plott C."/>
            <person name="Shakirov E."/>
            <person name="Shu S."/>
            <person name="Yoshinaga Y."/>
            <person name="Zane M."/>
            <person name="Rokhsar D."/>
            <person name="Grimwood J."/>
            <person name="Schmutz J."/>
            <person name="Juenger T."/>
        </authorList>
    </citation>
    <scope>NUCLEOTIDE SEQUENCE [LARGE SCALE GENOMIC DNA]</scope>
    <source>
        <strain evidence="2">FIL2</strain>
    </source>
</reference>
<feature type="region of interest" description="Disordered" evidence="1">
    <location>
        <begin position="389"/>
        <end position="416"/>
    </location>
</feature>
<evidence type="ECO:0000313" key="2">
    <source>
        <dbReference type="EMBL" id="PVH35747.1"/>
    </source>
</evidence>
<feature type="compositionally biased region" description="Basic residues" evidence="1">
    <location>
        <begin position="201"/>
        <end position="213"/>
    </location>
</feature>
<feature type="compositionally biased region" description="Basic and acidic residues" evidence="1">
    <location>
        <begin position="92"/>
        <end position="105"/>
    </location>
</feature>
<feature type="compositionally biased region" description="Gly residues" evidence="1">
    <location>
        <begin position="164"/>
        <end position="183"/>
    </location>
</feature>
<feature type="region of interest" description="Disordered" evidence="1">
    <location>
        <begin position="312"/>
        <end position="371"/>
    </location>
</feature>
<dbReference type="EMBL" id="CM008052">
    <property type="protein sequence ID" value="PVH35747.1"/>
    <property type="molecule type" value="Genomic_DNA"/>
</dbReference>
<feature type="region of interest" description="Disordered" evidence="1">
    <location>
        <begin position="67"/>
        <end position="213"/>
    </location>
</feature>
<sequence>MDACEPVSHATIRPLLPPRARVAEGASRGLEVLSSLHLVSSPFPASPLPLTPSLSGCPPTTFLSHPQKVHEREKPGVTRNASASHGRRTLRRRDDQLRRQQEPRAARRRHAPQGACPRRARAAVLAAHHRAGPAPPRSRDRHVLRAAGHGAPDGPGPGRPRAGAGAGARDGAGGGGQGRGGAARRGEEGAEAVRAADVPGGRRHVQPRGHVHGRRRRVLPLQLANGGRRGAGDRDVRHVCALHRRGGRDGVLGAVGAPGPVARLPVAHARVAPPAAGGALRAQRRVRHHQRRAGHLPPRLRLLPPRLRARPLLRRGPRDYAVRHGLHVRPRRPGPPPLPRRPHRQRALLPASRCRSQDPSHGQVRGRPVWALPGTKGAGGGWWPGRAGEGARANPQPGHVTSTGAAAWTERSGAPGSRGGLRSRIFVSGRFFVDSIVGESRTTRKLVWLFGGVDVVVNICMVWGRRAPFVHGKLRCHEMFFFFPLPFSCRRLCGDVARSGPLYCSYG</sequence>
<feature type="compositionally biased region" description="Low complexity" evidence="1">
    <location>
        <begin position="112"/>
        <end position="126"/>
    </location>
</feature>
<gene>
    <name evidence="2" type="ORF">PAHAL_7G263500</name>
</gene>
<dbReference type="Gramene" id="PVH35747">
    <property type="protein sequence ID" value="PVH35747"/>
    <property type="gene ID" value="PAHAL_7G263500"/>
</dbReference>
<proteinExistence type="predicted"/>
<dbReference type="Proteomes" id="UP000243499">
    <property type="component" value="Chromosome 7"/>
</dbReference>
<accession>A0A2T8IDM5</accession>
<dbReference type="AlphaFoldDB" id="A0A2T8IDM5"/>